<sequence>MGLKTGAELGVQRGNFARRTLEFWPSCESYTLVDVWKQQVNYQEAANVDDTMQEQLYQTAIRTLQPFQNKTKFMRMFTSEAAPLVPNESLDYIYVDARHDYCGCLEDIENWWPKVKPGGIMAGHDYLDAKEVLVHRPNEDWALCMNGTRNEGAVKGAVADFSVRHGLTPHIASRPETPPTA</sequence>
<dbReference type="GO" id="GO:0032259">
    <property type="term" value="P:methylation"/>
    <property type="evidence" value="ECO:0007669"/>
    <property type="project" value="UniProtKB-KW"/>
</dbReference>
<reference evidence="1 2" key="1">
    <citation type="journal article" date="2018" name="Plant J.">
        <title>Genome sequences of Chlorella sorokiniana UTEX 1602 and Micractinium conductrix SAG 241.80: implications to maltose excretion by a green alga.</title>
        <authorList>
            <person name="Arriola M.B."/>
            <person name="Velmurugan N."/>
            <person name="Zhang Y."/>
            <person name="Plunkett M.H."/>
            <person name="Hondzo H."/>
            <person name="Barney B.M."/>
        </authorList>
    </citation>
    <scope>NUCLEOTIDE SEQUENCE [LARGE SCALE GENOMIC DNA]</scope>
    <source>
        <strain evidence="1 2">SAG 241.80</strain>
    </source>
</reference>
<gene>
    <name evidence="1" type="ORF">C2E20_6431</name>
</gene>
<keyword evidence="2" id="KW-1185">Reference proteome</keyword>
<dbReference type="STRING" id="554055.A0A2P6V7K6"/>
<dbReference type="InterPro" id="IPR029063">
    <property type="entry name" value="SAM-dependent_MTases_sf"/>
</dbReference>
<dbReference type="PANTHER" id="PTHR37909">
    <property type="entry name" value="S-ADENOSYL-L-METHIONINE-DEPENDENT METHYLTRANSFERASES SUPERFAMILY PROTEIN"/>
    <property type="match status" value="1"/>
</dbReference>
<dbReference type="Proteomes" id="UP000239649">
    <property type="component" value="Unassembled WGS sequence"/>
</dbReference>
<accession>A0A2P6V7K6</accession>
<protein>
    <submittedName>
        <fullName evidence="1">O-methyltransferase</fullName>
    </submittedName>
</protein>
<dbReference type="Gene3D" id="3.40.50.150">
    <property type="entry name" value="Vaccinia Virus protein VP39"/>
    <property type="match status" value="1"/>
</dbReference>
<dbReference type="AlphaFoldDB" id="A0A2P6V7K6"/>
<comment type="caution">
    <text evidence="1">The sequence shown here is derived from an EMBL/GenBank/DDBJ whole genome shotgun (WGS) entry which is preliminary data.</text>
</comment>
<evidence type="ECO:0000313" key="1">
    <source>
        <dbReference type="EMBL" id="PSC70066.1"/>
    </source>
</evidence>
<dbReference type="SUPFAM" id="SSF53335">
    <property type="entry name" value="S-adenosyl-L-methionine-dependent methyltransferases"/>
    <property type="match status" value="1"/>
</dbReference>
<dbReference type="PANTHER" id="PTHR37909:SF1">
    <property type="entry name" value="S-ADENOSYL-L-METHIONINE-DEPENDENT METHYLTRANSFERASES SUPERFAMILY PROTEIN"/>
    <property type="match status" value="1"/>
</dbReference>
<dbReference type="OrthoDB" id="186626at2759"/>
<organism evidence="1 2">
    <name type="scientific">Micractinium conductrix</name>
    <dbReference type="NCBI Taxonomy" id="554055"/>
    <lineage>
        <taxon>Eukaryota</taxon>
        <taxon>Viridiplantae</taxon>
        <taxon>Chlorophyta</taxon>
        <taxon>core chlorophytes</taxon>
        <taxon>Trebouxiophyceae</taxon>
        <taxon>Chlorellales</taxon>
        <taxon>Chlorellaceae</taxon>
        <taxon>Chlorella clade</taxon>
        <taxon>Micractinium</taxon>
    </lineage>
</organism>
<evidence type="ECO:0000313" key="2">
    <source>
        <dbReference type="Proteomes" id="UP000239649"/>
    </source>
</evidence>
<name>A0A2P6V7K6_9CHLO</name>
<dbReference type="GO" id="GO:0008168">
    <property type="term" value="F:methyltransferase activity"/>
    <property type="evidence" value="ECO:0007669"/>
    <property type="project" value="UniProtKB-KW"/>
</dbReference>
<dbReference type="EMBL" id="LHPF02000022">
    <property type="protein sequence ID" value="PSC70066.1"/>
    <property type="molecule type" value="Genomic_DNA"/>
</dbReference>
<dbReference type="Pfam" id="PF13578">
    <property type="entry name" value="Methyltransf_24"/>
    <property type="match status" value="1"/>
</dbReference>
<proteinExistence type="predicted"/>